<dbReference type="EMBL" id="KL363227">
    <property type="protein sequence ID" value="KFD52433.1"/>
    <property type="molecule type" value="Genomic_DNA"/>
</dbReference>
<proteinExistence type="predicted"/>
<evidence type="ECO:0000313" key="2">
    <source>
        <dbReference type="EMBL" id="KFD52433.1"/>
    </source>
</evidence>
<dbReference type="EMBL" id="KL363227">
    <property type="protein sequence ID" value="KFD52438.1"/>
    <property type="molecule type" value="Genomic_DNA"/>
</dbReference>
<keyword evidence="1" id="KW-0812">Transmembrane</keyword>
<dbReference type="EMBL" id="KL367499">
    <property type="protein sequence ID" value="KFD69026.1"/>
    <property type="molecule type" value="Genomic_DNA"/>
</dbReference>
<protein>
    <submittedName>
        <fullName evidence="4">Uncharacterized protein</fullName>
    </submittedName>
</protein>
<keyword evidence="1" id="KW-0472">Membrane</keyword>
<evidence type="ECO:0000313" key="3">
    <source>
        <dbReference type="EMBL" id="KFD52438.1"/>
    </source>
</evidence>
<feature type="transmembrane region" description="Helical" evidence="1">
    <location>
        <begin position="36"/>
        <end position="56"/>
    </location>
</feature>
<evidence type="ECO:0000313" key="4">
    <source>
        <dbReference type="EMBL" id="KFD69026.1"/>
    </source>
</evidence>
<reference evidence="4 5" key="1">
    <citation type="journal article" date="2014" name="Nat. Genet.">
        <title>Genome and transcriptome of the porcine whipworm Trichuris suis.</title>
        <authorList>
            <person name="Jex A.R."/>
            <person name="Nejsum P."/>
            <person name="Schwarz E.M."/>
            <person name="Hu L."/>
            <person name="Young N.D."/>
            <person name="Hall R.S."/>
            <person name="Korhonen P.K."/>
            <person name="Liao S."/>
            <person name="Thamsborg S."/>
            <person name="Xia J."/>
            <person name="Xu P."/>
            <person name="Wang S."/>
            <person name="Scheerlinck J.P."/>
            <person name="Hofmann A."/>
            <person name="Sternberg P.W."/>
            <person name="Wang J."/>
            <person name="Gasser R.B."/>
        </authorList>
    </citation>
    <scope>NUCLEOTIDE SEQUENCE [LARGE SCALE GENOMIC DNA]</scope>
    <source>
        <strain evidence="4">DCEP-RM93F</strain>
        <strain evidence="2">DCEP-RM93M</strain>
    </source>
</reference>
<accession>A0A085NHT0</accession>
<sequence length="217" mass="25620">MSFACSYVPFFLMWLMVLSITAMICFRIAFRIFKCQLLSLASTAFIVVCLGFELALKARRMRARFDRSLHAVPQYCFWLNFLQQSVGWQLPSTCKDYFPKLDDDPLWSLSPIDLYLSVGKKLLVGIFMIPLELLLTTYEEIYYRFNVVHSTVIMFLLTYCSFKFLFPQLIERIRSIVLAASLRKNIRTNGYYSKPCDKMIRRSDRLSLKFKNNQRIR</sequence>
<evidence type="ECO:0000313" key="5">
    <source>
        <dbReference type="Proteomes" id="UP000030764"/>
    </source>
</evidence>
<dbReference type="AlphaFoldDB" id="A0A085NHT0"/>
<keyword evidence="5" id="KW-1185">Reference proteome</keyword>
<evidence type="ECO:0000256" key="1">
    <source>
        <dbReference type="SAM" id="Phobius"/>
    </source>
</evidence>
<feature type="transmembrane region" description="Helical" evidence="1">
    <location>
        <begin position="7"/>
        <end position="30"/>
    </location>
</feature>
<organism evidence="4">
    <name type="scientific">Trichuris suis</name>
    <name type="common">pig whipworm</name>
    <dbReference type="NCBI Taxonomy" id="68888"/>
    <lineage>
        <taxon>Eukaryota</taxon>
        <taxon>Metazoa</taxon>
        <taxon>Ecdysozoa</taxon>
        <taxon>Nematoda</taxon>
        <taxon>Enoplea</taxon>
        <taxon>Dorylaimia</taxon>
        <taxon>Trichinellida</taxon>
        <taxon>Trichuridae</taxon>
        <taxon>Trichuris</taxon>
    </lineage>
</organism>
<keyword evidence="1" id="KW-1133">Transmembrane helix</keyword>
<dbReference type="Proteomes" id="UP000030758">
    <property type="component" value="Unassembled WGS sequence"/>
</dbReference>
<gene>
    <name evidence="2" type="ORF">M513_06630</name>
    <name evidence="3" type="ORF">M513_06635</name>
    <name evidence="4" type="ORF">M514_18829</name>
</gene>
<name>A0A085NHT0_9BILA</name>
<dbReference type="Proteomes" id="UP000030764">
    <property type="component" value="Unassembled WGS sequence"/>
</dbReference>